<evidence type="ECO:0000256" key="4">
    <source>
        <dbReference type="ARBA" id="ARBA00022989"/>
    </source>
</evidence>
<evidence type="ECO:0000256" key="6">
    <source>
        <dbReference type="RuleBase" id="RU280814"/>
    </source>
</evidence>
<dbReference type="GO" id="GO:0005254">
    <property type="term" value="F:chloride channel activity"/>
    <property type="evidence" value="ECO:0007669"/>
    <property type="project" value="TreeGrafter"/>
</dbReference>
<evidence type="ECO:0000256" key="2">
    <source>
        <dbReference type="ARBA" id="ARBA00009671"/>
    </source>
</evidence>
<protein>
    <recommendedName>
        <fullName evidence="6">Anoctamin</fullName>
    </recommendedName>
</protein>
<evidence type="ECO:0000256" key="1">
    <source>
        <dbReference type="ARBA" id="ARBA00004141"/>
    </source>
</evidence>
<dbReference type="OrthoDB" id="296386at2759"/>
<proteinExistence type="inferred from homology"/>
<evidence type="ECO:0000259" key="7">
    <source>
        <dbReference type="Pfam" id="PF04547"/>
    </source>
</evidence>
<keyword evidence="5 6" id="KW-0472">Membrane</keyword>
<dbReference type="AlphaFoldDB" id="A0A9P0ATM1"/>
<name>A0A9P0ATM1_BRAAE</name>
<feature type="domain" description="Anoctamin transmembrane" evidence="7">
    <location>
        <begin position="35"/>
        <end position="363"/>
    </location>
</feature>
<keyword evidence="9" id="KW-1185">Reference proteome</keyword>
<dbReference type="GO" id="GO:0005886">
    <property type="term" value="C:plasma membrane"/>
    <property type="evidence" value="ECO:0007669"/>
    <property type="project" value="UniProtKB-SubCell"/>
</dbReference>
<evidence type="ECO:0000256" key="5">
    <source>
        <dbReference type="ARBA" id="ARBA00023136"/>
    </source>
</evidence>
<evidence type="ECO:0000256" key="3">
    <source>
        <dbReference type="ARBA" id="ARBA00022692"/>
    </source>
</evidence>
<organism evidence="8 9">
    <name type="scientific">Brassicogethes aeneus</name>
    <name type="common">Rape pollen beetle</name>
    <name type="synonym">Meligethes aeneus</name>
    <dbReference type="NCBI Taxonomy" id="1431903"/>
    <lineage>
        <taxon>Eukaryota</taxon>
        <taxon>Metazoa</taxon>
        <taxon>Ecdysozoa</taxon>
        <taxon>Arthropoda</taxon>
        <taxon>Hexapoda</taxon>
        <taxon>Insecta</taxon>
        <taxon>Pterygota</taxon>
        <taxon>Neoptera</taxon>
        <taxon>Endopterygota</taxon>
        <taxon>Coleoptera</taxon>
        <taxon>Polyphaga</taxon>
        <taxon>Cucujiformia</taxon>
        <taxon>Nitidulidae</taxon>
        <taxon>Meligethinae</taxon>
        <taxon>Brassicogethes</taxon>
    </lineage>
</organism>
<evidence type="ECO:0000313" key="9">
    <source>
        <dbReference type="Proteomes" id="UP001154078"/>
    </source>
</evidence>
<keyword evidence="3 6" id="KW-0812">Transmembrane</keyword>
<evidence type="ECO:0000313" key="8">
    <source>
        <dbReference type="EMBL" id="CAH0550168.1"/>
    </source>
</evidence>
<dbReference type="InterPro" id="IPR049452">
    <property type="entry name" value="Anoctamin_TM"/>
</dbReference>
<gene>
    <name evidence="8" type="ORF">MELIAE_LOCUS3051</name>
</gene>
<feature type="transmembrane region" description="Helical" evidence="6">
    <location>
        <begin position="320"/>
        <end position="342"/>
    </location>
</feature>
<keyword evidence="4 6" id="KW-1133">Transmembrane helix</keyword>
<comment type="subcellular location">
    <subcellularLocation>
        <location evidence="1 6">Membrane</location>
        <topology evidence="1 6">Multi-pass membrane protein</topology>
    </subcellularLocation>
</comment>
<accession>A0A9P0ATM1</accession>
<reference evidence="8" key="1">
    <citation type="submission" date="2021-12" db="EMBL/GenBank/DDBJ databases">
        <authorList>
            <person name="King R."/>
        </authorList>
    </citation>
    <scope>NUCLEOTIDE SEQUENCE</scope>
</reference>
<sequence>MYGINSLIKSGSLEAAYPLHSGTYKWTVSGPLSDRQIYYKICLKITNYEMPRTEMEFDSSYIYKCYILDCINHFGSLMFFGFIMGRALDHPGVVISNPVSEAFYRNCAGLSCTFEMAVLQLTIWFVRSCFKMFTKLIIPYLNVKKRQKQHDSKFPNQKLRQWESDYLLNKSERYRIAHEYLDTVAEYGYVTFFISSFPLAPLCGFLTNIMHLRIDAYKSITLYRRPNAKKVPKLICFTKLLQATTYFGILTNAAMIAFNSDLVPKEIYRMYYNASLEGISHQQFSKIPTSTVYSFYKYKANEETCYYNQIRDDNQNKTLLYWWILAIRFAVLLGIEHIVFLVQGFVAYMIPDVPYSVQEQIAHQKKIQSDRRETEFSFNINRKKSVRETERFVLIK</sequence>
<dbReference type="PANTHER" id="PTHR12308:SF84">
    <property type="entry name" value="ANOCTAMIN"/>
    <property type="match status" value="1"/>
</dbReference>
<comment type="similarity">
    <text evidence="2 6">Belongs to the anoctamin family.</text>
</comment>
<comment type="caution">
    <text evidence="6">Lacks conserved residue(s) required for the propagation of feature annotation.</text>
</comment>
<dbReference type="GO" id="GO:0046983">
    <property type="term" value="F:protein dimerization activity"/>
    <property type="evidence" value="ECO:0007669"/>
    <property type="project" value="InterPro"/>
</dbReference>
<dbReference type="EMBL" id="OV121133">
    <property type="protein sequence ID" value="CAH0550168.1"/>
    <property type="molecule type" value="Genomic_DNA"/>
</dbReference>
<feature type="transmembrane region" description="Helical" evidence="6">
    <location>
        <begin position="61"/>
        <end position="83"/>
    </location>
</feature>
<dbReference type="Pfam" id="PF04547">
    <property type="entry name" value="Anoctamin"/>
    <property type="match status" value="1"/>
</dbReference>
<dbReference type="PANTHER" id="PTHR12308">
    <property type="entry name" value="ANOCTAMIN"/>
    <property type="match status" value="1"/>
</dbReference>
<dbReference type="Proteomes" id="UP001154078">
    <property type="component" value="Chromosome 2"/>
</dbReference>
<dbReference type="InterPro" id="IPR007632">
    <property type="entry name" value="Anoctamin"/>
</dbReference>